<evidence type="ECO:0000313" key="2">
    <source>
        <dbReference type="Ensembl" id="ENSCSRP00000022175.1"/>
    </source>
</evidence>
<reference evidence="2" key="1">
    <citation type="submission" date="2025-08" db="UniProtKB">
        <authorList>
            <consortium name="Ensembl"/>
        </authorList>
    </citation>
    <scope>IDENTIFICATION</scope>
</reference>
<feature type="domain" description="B30.2/SPRY" evidence="1">
    <location>
        <begin position="1"/>
        <end position="187"/>
    </location>
</feature>
<dbReference type="Pfam" id="PF00622">
    <property type="entry name" value="SPRY"/>
    <property type="match status" value="1"/>
</dbReference>
<dbReference type="Gene3D" id="2.60.120.920">
    <property type="match status" value="1"/>
</dbReference>
<organism evidence="2 3">
    <name type="scientific">Chelydra serpentina</name>
    <name type="common">Snapping turtle</name>
    <name type="synonym">Testudo serpentina</name>
    <dbReference type="NCBI Taxonomy" id="8475"/>
    <lineage>
        <taxon>Eukaryota</taxon>
        <taxon>Metazoa</taxon>
        <taxon>Chordata</taxon>
        <taxon>Craniata</taxon>
        <taxon>Vertebrata</taxon>
        <taxon>Euteleostomi</taxon>
        <taxon>Archelosauria</taxon>
        <taxon>Testudinata</taxon>
        <taxon>Testudines</taxon>
        <taxon>Cryptodira</taxon>
        <taxon>Durocryptodira</taxon>
        <taxon>Americhelydia</taxon>
        <taxon>Chelydroidea</taxon>
        <taxon>Chelydridae</taxon>
        <taxon>Chelydra</taxon>
    </lineage>
</organism>
<dbReference type="InterPro" id="IPR013320">
    <property type="entry name" value="ConA-like_dom_sf"/>
</dbReference>
<reference evidence="2" key="2">
    <citation type="submission" date="2025-09" db="UniProtKB">
        <authorList>
            <consortium name="Ensembl"/>
        </authorList>
    </citation>
    <scope>IDENTIFICATION</scope>
</reference>
<dbReference type="AlphaFoldDB" id="A0A8C3T2X1"/>
<dbReference type="SMART" id="SM00449">
    <property type="entry name" value="SPRY"/>
    <property type="match status" value="1"/>
</dbReference>
<name>A0A8C3T2X1_CHESE</name>
<dbReference type="InterPro" id="IPR003877">
    <property type="entry name" value="SPRY_dom"/>
</dbReference>
<protein>
    <recommendedName>
        <fullName evidence="1">B30.2/SPRY domain-containing protein</fullName>
    </recommendedName>
</protein>
<evidence type="ECO:0000313" key="3">
    <source>
        <dbReference type="Proteomes" id="UP000694403"/>
    </source>
</evidence>
<keyword evidence="3" id="KW-1185">Reference proteome</keyword>
<dbReference type="PRINTS" id="PR01407">
    <property type="entry name" value="BUTYPHLNCDUF"/>
</dbReference>
<dbReference type="FunFam" id="2.60.120.920:FF:000004">
    <property type="entry name" value="Butyrophilin subfamily 1 member A1"/>
    <property type="match status" value="1"/>
</dbReference>
<dbReference type="InterPro" id="IPR006574">
    <property type="entry name" value="PRY"/>
</dbReference>
<dbReference type="Pfam" id="PF13765">
    <property type="entry name" value="PRY"/>
    <property type="match status" value="1"/>
</dbReference>
<dbReference type="PROSITE" id="PS50188">
    <property type="entry name" value="B302_SPRY"/>
    <property type="match status" value="1"/>
</dbReference>
<dbReference type="InterPro" id="IPR003879">
    <property type="entry name" value="Butyrophylin_SPRY"/>
</dbReference>
<dbReference type="Ensembl" id="ENSCSRT00000023150.1">
    <property type="protein sequence ID" value="ENSCSRP00000022175.1"/>
    <property type="gene ID" value="ENSCSRG00000016747.1"/>
</dbReference>
<dbReference type="SUPFAM" id="SSF49899">
    <property type="entry name" value="Concanavalin A-like lectins/glucanases"/>
    <property type="match status" value="1"/>
</dbReference>
<evidence type="ECO:0000259" key="1">
    <source>
        <dbReference type="PROSITE" id="PS50188"/>
    </source>
</evidence>
<accession>A0A8C3T2X1</accession>
<proteinExistence type="predicted"/>
<dbReference type="CDD" id="cd12888">
    <property type="entry name" value="SPRY_PRY_TRIM7_like"/>
    <property type="match status" value="1"/>
</dbReference>
<dbReference type="InterPro" id="IPR043136">
    <property type="entry name" value="B30.2/SPRY_sf"/>
</dbReference>
<dbReference type="Proteomes" id="UP000694403">
    <property type="component" value="Unplaced"/>
</dbReference>
<dbReference type="SMART" id="SM00589">
    <property type="entry name" value="PRY"/>
    <property type="match status" value="1"/>
</dbReference>
<dbReference type="PANTHER" id="PTHR24103">
    <property type="entry name" value="E3 UBIQUITIN-PROTEIN LIGASE TRIM"/>
    <property type="match status" value="1"/>
</dbReference>
<dbReference type="InterPro" id="IPR001870">
    <property type="entry name" value="B30.2/SPRY"/>
</dbReference>
<dbReference type="InterPro" id="IPR050143">
    <property type="entry name" value="TRIM/RBCC"/>
</dbReference>
<sequence length="187" mass="21244">LLHLDQRCTKLEVAVRQHIYYVYTAGPELILSEDLKGARWGKPSQEMPDHPERFDTDPCVLGCGGFTSGRHYWEVAVDGMFWTVGVASESVRRKGHIVFRPNMGVLGLQKYDHLCVALTSPSNTYVPLKKNNNEIGVYLDYELGRVSFYDLSNEELLFAFPPVSFNGERVFPYFCVLLSHIKLSPRG</sequence>